<dbReference type="InterPro" id="IPR018508">
    <property type="entry name" value="3-dehydroquinate_DH_AS"/>
</dbReference>
<dbReference type="Pfam" id="PF01487">
    <property type="entry name" value="DHquinase_I"/>
    <property type="match status" value="1"/>
</dbReference>
<comment type="pathway">
    <text evidence="3">Metabolic intermediate biosynthesis; chorismate biosynthesis; chorismate from D-erythrose 4-phosphate and phosphoenolpyruvate: step 3/7.</text>
</comment>
<dbReference type="CDD" id="cd00502">
    <property type="entry name" value="DHQase_I"/>
    <property type="match status" value="1"/>
</dbReference>
<dbReference type="EMBL" id="JAHLQI010000004">
    <property type="protein sequence ID" value="MBU5490682.1"/>
    <property type="molecule type" value="Genomic_DNA"/>
</dbReference>
<dbReference type="PANTHER" id="PTHR43699">
    <property type="entry name" value="3-DEHYDROQUINATE DEHYDRATASE"/>
    <property type="match status" value="1"/>
</dbReference>
<dbReference type="PROSITE" id="PS01028">
    <property type="entry name" value="DEHYDROQUINASE_I"/>
    <property type="match status" value="1"/>
</dbReference>
<reference evidence="4 5" key="1">
    <citation type="submission" date="2021-06" db="EMBL/GenBank/DDBJ databases">
        <authorList>
            <person name="Sun Q."/>
            <person name="Li D."/>
        </authorList>
    </citation>
    <scope>NUCLEOTIDE SEQUENCE [LARGE SCALE GENOMIC DNA]</scope>
    <source>
        <strain evidence="4 5">MSJd-7</strain>
    </source>
</reference>
<dbReference type="HAMAP" id="MF_00214">
    <property type="entry name" value="AroD"/>
    <property type="match status" value="1"/>
</dbReference>
<dbReference type="RefSeq" id="WP_216470387.1">
    <property type="nucleotide sequence ID" value="NZ_JAHLQI010000004.1"/>
</dbReference>
<evidence type="ECO:0000313" key="4">
    <source>
        <dbReference type="EMBL" id="MBU5490682.1"/>
    </source>
</evidence>
<dbReference type="InterPro" id="IPR001381">
    <property type="entry name" value="DHquinase_I"/>
</dbReference>
<dbReference type="InterPro" id="IPR050146">
    <property type="entry name" value="Type-I_3-dehydroquinase"/>
</dbReference>
<comment type="catalytic activity">
    <reaction evidence="3">
        <text>3-dehydroquinate = 3-dehydroshikimate + H2O</text>
        <dbReference type="Rhea" id="RHEA:21096"/>
        <dbReference type="ChEBI" id="CHEBI:15377"/>
        <dbReference type="ChEBI" id="CHEBI:16630"/>
        <dbReference type="ChEBI" id="CHEBI:32364"/>
        <dbReference type="EC" id="4.2.1.10"/>
    </reaction>
</comment>
<dbReference type="NCBIfam" id="TIGR01093">
    <property type="entry name" value="aroD"/>
    <property type="match status" value="1"/>
</dbReference>
<dbReference type="GO" id="GO:0003855">
    <property type="term" value="F:3-dehydroquinate dehydratase activity"/>
    <property type="evidence" value="ECO:0007669"/>
    <property type="project" value="UniProtKB-EC"/>
</dbReference>
<evidence type="ECO:0000256" key="1">
    <source>
        <dbReference type="ARBA" id="ARBA00023239"/>
    </source>
</evidence>
<evidence type="ECO:0000313" key="5">
    <source>
        <dbReference type="Proteomes" id="UP000783588"/>
    </source>
</evidence>
<comment type="caution">
    <text evidence="3">Lacks conserved residue(s) required for the propagation of feature annotation.</text>
</comment>
<gene>
    <name evidence="3 4" type="primary">aroD</name>
    <name evidence="4" type="ORF">KQI75_08635</name>
</gene>
<feature type="binding site" evidence="3">
    <location>
        <position position="235"/>
    </location>
    <ligand>
        <name>3-dehydroquinate</name>
        <dbReference type="ChEBI" id="CHEBI:32364"/>
    </ligand>
</feature>
<comment type="similarity">
    <text evidence="3">Belongs to the type-I 3-dehydroquinase family.</text>
</comment>
<protein>
    <recommendedName>
        <fullName evidence="3">3-dehydroquinate dehydratase</fullName>
        <shortName evidence="3">3-dehydroquinase</shortName>
        <ecNumber evidence="3">4.2.1.10</ecNumber>
    </recommendedName>
    <alternativeName>
        <fullName evidence="3">Type I DHQase</fullName>
    </alternativeName>
    <alternativeName>
        <fullName evidence="3">Type I dehydroquinase</fullName>
        <shortName evidence="3">DHQ1</shortName>
    </alternativeName>
</protein>
<keyword evidence="3" id="KW-0057">Aromatic amino acid biosynthesis</keyword>
<name>A0ABS6ESK3_9FIRM</name>
<accession>A0ABS6ESK3</accession>
<feature type="active site" description="Schiff-base intermediate with substrate" evidence="3">
    <location>
        <position position="170"/>
    </location>
</feature>
<comment type="function">
    <text evidence="3">Involved in the third step of the chorismate pathway, which leads to the biosynthesis of aromatic amino acids. Catalyzes the cis-dehydration of 3-dehydroquinate (DHQ) and introduces the first double bond of the aromatic ring to yield 3-dehydroshikimate.</text>
</comment>
<evidence type="ECO:0000256" key="2">
    <source>
        <dbReference type="ARBA" id="ARBA00023270"/>
    </source>
</evidence>
<keyword evidence="3" id="KW-0028">Amino-acid biosynthesis</keyword>
<keyword evidence="2 3" id="KW-0704">Schiff base</keyword>
<evidence type="ECO:0000256" key="3">
    <source>
        <dbReference type="HAMAP-Rule" id="MF_00214"/>
    </source>
</evidence>
<keyword evidence="5" id="KW-1185">Reference proteome</keyword>
<proteinExistence type="inferred from homology"/>
<feature type="binding site" evidence="3">
    <location>
        <position position="212"/>
    </location>
    <ligand>
        <name>3-dehydroquinate</name>
        <dbReference type="ChEBI" id="CHEBI:32364"/>
    </ligand>
</feature>
<organism evidence="4 5">
    <name type="scientific">Butyricicoccus intestinisimiae</name>
    <dbReference type="NCBI Taxonomy" id="2841509"/>
    <lineage>
        <taxon>Bacteria</taxon>
        <taxon>Bacillati</taxon>
        <taxon>Bacillota</taxon>
        <taxon>Clostridia</taxon>
        <taxon>Eubacteriales</taxon>
        <taxon>Butyricicoccaceae</taxon>
        <taxon>Butyricicoccus</taxon>
    </lineage>
</organism>
<dbReference type="Proteomes" id="UP000783588">
    <property type="component" value="Unassembled WGS sequence"/>
</dbReference>
<feature type="binding site" evidence="3">
    <location>
        <begin position="46"/>
        <end position="48"/>
    </location>
    <ligand>
        <name>3-dehydroquinate</name>
        <dbReference type="ChEBI" id="CHEBI:32364"/>
    </ligand>
</feature>
<keyword evidence="1 3" id="KW-0456">Lyase</keyword>
<comment type="subunit">
    <text evidence="3">Homodimer.</text>
</comment>
<comment type="caution">
    <text evidence="4">The sequence shown here is derived from an EMBL/GenBank/DDBJ whole genome shotgun (WGS) entry which is preliminary data.</text>
</comment>
<feature type="binding site" evidence="3">
    <location>
        <position position="231"/>
    </location>
    <ligand>
        <name>3-dehydroquinate</name>
        <dbReference type="ChEBI" id="CHEBI:32364"/>
    </ligand>
</feature>
<sequence>MSNVCVKNCCIGSGIPKICVPIVATNLREIFSQARGMQRKNFDLIEWRIDRFADFHDINMVRRASRILHGILDDQPFILTFRTIGEGGKQPIEPEYYVELYRTAIEEHLVDMIDVELFIGDEIVKELTDLAHSHGMPVIISNHDFDRTPPHEELIARMKHAESVGADILKIAVMPKDKHDVLELLYATEQMSRESDCPLITMSMGQSGIISRLSGEIFGSAVTFGTIGAASAPGQIDLDSLRMVLQLLHKHI</sequence>
<dbReference type="PANTHER" id="PTHR43699:SF1">
    <property type="entry name" value="3-DEHYDROQUINATE DEHYDRATASE"/>
    <property type="match status" value="1"/>
</dbReference>
<dbReference type="EC" id="4.2.1.10" evidence="3"/>
<feature type="active site" description="Proton donor/acceptor" evidence="3">
    <location>
        <position position="143"/>
    </location>
</feature>
<feature type="binding site" evidence="3">
    <location>
        <position position="82"/>
    </location>
    <ligand>
        <name>3-dehydroquinate</name>
        <dbReference type="ChEBI" id="CHEBI:32364"/>
    </ligand>
</feature>